<name>A0A9D3WZJ5_9SAUR</name>
<evidence type="ECO:0000313" key="2">
    <source>
        <dbReference type="Proteomes" id="UP000827986"/>
    </source>
</evidence>
<organism evidence="1 2">
    <name type="scientific">Mauremys mutica</name>
    <name type="common">yellowpond turtle</name>
    <dbReference type="NCBI Taxonomy" id="74926"/>
    <lineage>
        <taxon>Eukaryota</taxon>
        <taxon>Metazoa</taxon>
        <taxon>Chordata</taxon>
        <taxon>Craniata</taxon>
        <taxon>Vertebrata</taxon>
        <taxon>Euteleostomi</taxon>
        <taxon>Archelosauria</taxon>
        <taxon>Testudinata</taxon>
        <taxon>Testudines</taxon>
        <taxon>Cryptodira</taxon>
        <taxon>Durocryptodira</taxon>
        <taxon>Testudinoidea</taxon>
        <taxon>Geoemydidae</taxon>
        <taxon>Geoemydinae</taxon>
        <taxon>Mauremys</taxon>
    </lineage>
</organism>
<comment type="caution">
    <text evidence="1">The sequence shown here is derived from an EMBL/GenBank/DDBJ whole genome shotgun (WGS) entry which is preliminary data.</text>
</comment>
<evidence type="ECO:0000313" key="1">
    <source>
        <dbReference type="EMBL" id="KAH1169743.1"/>
    </source>
</evidence>
<sequence length="68" mass="7330">MCMYSLDVQGRSALTIGLIHWTDSACTVTMEATLYAMPRSCIPELITSQTMAQSGVVCAEIASQEANE</sequence>
<accession>A0A9D3WZJ5</accession>
<gene>
    <name evidence="1" type="ORF">KIL84_000728</name>
</gene>
<proteinExistence type="predicted"/>
<reference evidence="1" key="1">
    <citation type="submission" date="2021-09" db="EMBL/GenBank/DDBJ databases">
        <title>The genome of Mauremys mutica provides insights into the evolution of semi-aquatic lifestyle.</title>
        <authorList>
            <person name="Gong S."/>
            <person name="Gao Y."/>
        </authorList>
    </citation>
    <scope>NUCLEOTIDE SEQUENCE</scope>
    <source>
        <strain evidence="1">MM-2020</strain>
        <tissue evidence="1">Muscle</tissue>
    </source>
</reference>
<keyword evidence="2" id="KW-1185">Reference proteome</keyword>
<dbReference type="Proteomes" id="UP000827986">
    <property type="component" value="Unassembled WGS sequence"/>
</dbReference>
<protein>
    <submittedName>
        <fullName evidence="1">Uncharacterized protein</fullName>
    </submittedName>
</protein>
<dbReference type="AlphaFoldDB" id="A0A9D3WZJ5"/>
<dbReference type="EMBL" id="JAHDVG010000484">
    <property type="protein sequence ID" value="KAH1169743.1"/>
    <property type="molecule type" value="Genomic_DNA"/>
</dbReference>